<keyword evidence="1" id="KW-0732">Signal</keyword>
<gene>
    <name evidence="3" type="ORF">SAMN05216605_110228</name>
</gene>
<dbReference type="PANTHER" id="PTHR37017">
    <property type="entry name" value="AB HYDROLASE-1 DOMAIN-CONTAINING PROTEIN-RELATED"/>
    <property type="match status" value="1"/>
</dbReference>
<feature type="domain" description="AB hydrolase-1" evidence="2">
    <location>
        <begin position="38"/>
        <end position="250"/>
    </location>
</feature>
<dbReference type="PANTHER" id="PTHR37017:SF11">
    <property type="entry name" value="ESTERASE_LIPASE_THIOESTERASE DOMAIN-CONTAINING PROTEIN"/>
    <property type="match status" value="1"/>
</dbReference>
<sequence length="257" mass="26818">MRTKTTIAALVSALTLATFVGVANAQERPAPALTAKTVVLVHGAFADGSSWNKVIPLLQKAGLNVVAVQNSLDSLDGDVAVTNRAIAAAQGPVVLVGHSWAGAVISDANVDEKVKSLVYVAAYAPDDGQSVFDSVKGYPEMPGQASFVKDADGYVKVSDAGVAKFFAPDLPRAEQKLVAATQGALNIKALSQPVPHAAWHKVPSFVVIAGKDQIISPQQQRDQAKRLHATTVEVPSSHVAMLAYPKAVADLIIKAAQ</sequence>
<dbReference type="RefSeq" id="WP_074754897.1">
    <property type="nucleotide sequence ID" value="NZ_FNCO01000010.1"/>
</dbReference>
<feature type="chain" id="PRO_5010234336" evidence="1">
    <location>
        <begin position="26"/>
        <end position="257"/>
    </location>
</feature>
<dbReference type="AlphaFoldDB" id="A0A1G8HX81"/>
<name>A0A1G8HX81_9PSED</name>
<proteinExistence type="predicted"/>
<dbReference type="SUPFAM" id="SSF53474">
    <property type="entry name" value="alpha/beta-Hydrolases"/>
    <property type="match status" value="1"/>
</dbReference>
<feature type="signal peptide" evidence="1">
    <location>
        <begin position="1"/>
        <end position="25"/>
    </location>
</feature>
<dbReference type="InterPro" id="IPR029058">
    <property type="entry name" value="AB_hydrolase_fold"/>
</dbReference>
<dbReference type="Proteomes" id="UP000182894">
    <property type="component" value="Unassembled WGS sequence"/>
</dbReference>
<accession>A0A1G8HX81</accession>
<evidence type="ECO:0000259" key="2">
    <source>
        <dbReference type="Pfam" id="PF12697"/>
    </source>
</evidence>
<evidence type="ECO:0000256" key="1">
    <source>
        <dbReference type="SAM" id="SignalP"/>
    </source>
</evidence>
<dbReference type="Pfam" id="PF12697">
    <property type="entry name" value="Abhydrolase_6"/>
    <property type="match status" value="1"/>
</dbReference>
<evidence type="ECO:0000313" key="4">
    <source>
        <dbReference type="Proteomes" id="UP000182894"/>
    </source>
</evidence>
<dbReference type="EMBL" id="FNCO01000010">
    <property type="protein sequence ID" value="SDI11258.1"/>
    <property type="molecule type" value="Genomic_DNA"/>
</dbReference>
<dbReference type="STRING" id="89065.SAMN05216605_110228"/>
<organism evidence="3 4">
    <name type="scientific">Pseudomonas abietaniphila</name>
    <dbReference type="NCBI Taxonomy" id="89065"/>
    <lineage>
        <taxon>Bacteria</taxon>
        <taxon>Pseudomonadati</taxon>
        <taxon>Pseudomonadota</taxon>
        <taxon>Gammaproteobacteria</taxon>
        <taxon>Pseudomonadales</taxon>
        <taxon>Pseudomonadaceae</taxon>
        <taxon>Pseudomonas</taxon>
    </lineage>
</organism>
<keyword evidence="4" id="KW-1185">Reference proteome</keyword>
<dbReference type="OrthoDB" id="9814966at2"/>
<reference evidence="4" key="1">
    <citation type="submission" date="2016-10" db="EMBL/GenBank/DDBJ databases">
        <authorList>
            <person name="Varghese N."/>
            <person name="Submissions S."/>
        </authorList>
    </citation>
    <scope>NUCLEOTIDE SEQUENCE [LARGE SCALE GENOMIC DNA]</scope>
    <source>
        <strain evidence="4">ATCC 700689</strain>
    </source>
</reference>
<dbReference type="InterPro" id="IPR000073">
    <property type="entry name" value="AB_hydrolase_1"/>
</dbReference>
<dbReference type="Gene3D" id="3.40.50.1820">
    <property type="entry name" value="alpha/beta hydrolase"/>
    <property type="match status" value="1"/>
</dbReference>
<protein>
    <submittedName>
        <fullName evidence="3">Pimeloyl-ACP methyl ester carboxylesterase</fullName>
    </submittedName>
</protein>
<evidence type="ECO:0000313" key="3">
    <source>
        <dbReference type="EMBL" id="SDI11258.1"/>
    </source>
</evidence>
<dbReference type="InterPro" id="IPR052897">
    <property type="entry name" value="Sec-Metab_Biosynth_Hydrolase"/>
</dbReference>